<protein>
    <submittedName>
        <fullName evidence="1">Uncharacterized protein</fullName>
    </submittedName>
</protein>
<sequence length="131" mass="14771">MLNIVQRQLYTGDSENTIKDFQKAINLKHLFSSVVGLAVGPHQVALGCIISVGGERASPKRITHPLPFATINSTFFVPKSHLTISLLFFLKSLDPVANQLKNRIDLFVHALHIDLFIHALQIASRRIWMFR</sequence>
<reference evidence="2" key="1">
    <citation type="journal article" date="2022" name="Mol. Ecol. Resour.">
        <title>The genomes of chicory, endive, great burdock and yacon provide insights into Asteraceae palaeo-polyploidization history and plant inulin production.</title>
        <authorList>
            <person name="Fan W."/>
            <person name="Wang S."/>
            <person name="Wang H."/>
            <person name="Wang A."/>
            <person name="Jiang F."/>
            <person name="Liu H."/>
            <person name="Zhao H."/>
            <person name="Xu D."/>
            <person name="Zhang Y."/>
        </authorList>
    </citation>
    <scope>NUCLEOTIDE SEQUENCE [LARGE SCALE GENOMIC DNA]</scope>
    <source>
        <strain evidence="2">cv. Punajuju</strain>
    </source>
</reference>
<accession>A0ACB9H804</accession>
<gene>
    <name evidence="1" type="ORF">L2E82_05759</name>
</gene>
<dbReference type="EMBL" id="CM042009">
    <property type="protein sequence ID" value="KAI3791894.1"/>
    <property type="molecule type" value="Genomic_DNA"/>
</dbReference>
<comment type="caution">
    <text evidence="1">The sequence shown here is derived from an EMBL/GenBank/DDBJ whole genome shotgun (WGS) entry which is preliminary data.</text>
</comment>
<dbReference type="Proteomes" id="UP001055811">
    <property type="component" value="Linkage Group LG01"/>
</dbReference>
<keyword evidence="2" id="KW-1185">Reference proteome</keyword>
<name>A0ACB9H804_CICIN</name>
<organism evidence="1 2">
    <name type="scientific">Cichorium intybus</name>
    <name type="common">Chicory</name>
    <dbReference type="NCBI Taxonomy" id="13427"/>
    <lineage>
        <taxon>Eukaryota</taxon>
        <taxon>Viridiplantae</taxon>
        <taxon>Streptophyta</taxon>
        <taxon>Embryophyta</taxon>
        <taxon>Tracheophyta</taxon>
        <taxon>Spermatophyta</taxon>
        <taxon>Magnoliopsida</taxon>
        <taxon>eudicotyledons</taxon>
        <taxon>Gunneridae</taxon>
        <taxon>Pentapetalae</taxon>
        <taxon>asterids</taxon>
        <taxon>campanulids</taxon>
        <taxon>Asterales</taxon>
        <taxon>Asteraceae</taxon>
        <taxon>Cichorioideae</taxon>
        <taxon>Cichorieae</taxon>
        <taxon>Cichoriinae</taxon>
        <taxon>Cichorium</taxon>
    </lineage>
</organism>
<evidence type="ECO:0000313" key="1">
    <source>
        <dbReference type="EMBL" id="KAI3791894.1"/>
    </source>
</evidence>
<evidence type="ECO:0000313" key="2">
    <source>
        <dbReference type="Proteomes" id="UP001055811"/>
    </source>
</evidence>
<proteinExistence type="predicted"/>
<reference evidence="1 2" key="2">
    <citation type="journal article" date="2022" name="Mol. Ecol. Resour.">
        <title>The genomes of chicory, endive, great burdock and yacon provide insights into Asteraceae paleo-polyploidization history and plant inulin production.</title>
        <authorList>
            <person name="Fan W."/>
            <person name="Wang S."/>
            <person name="Wang H."/>
            <person name="Wang A."/>
            <person name="Jiang F."/>
            <person name="Liu H."/>
            <person name="Zhao H."/>
            <person name="Xu D."/>
            <person name="Zhang Y."/>
        </authorList>
    </citation>
    <scope>NUCLEOTIDE SEQUENCE [LARGE SCALE GENOMIC DNA]</scope>
    <source>
        <strain evidence="2">cv. Punajuju</strain>
        <tissue evidence="1">Leaves</tissue>
    </source>
</reference>